<evidence type="ECO:0000256" key="2">
    <source>
        <dbReference type="SAM" id="Phobius"/>
    </source>
</evidence>
<keyword evidence="2" id="KW-0812">Transmembrane</keyword>
<evidence type="ECO:0000256" key="1">
    <source>
        <dbReference type="SAM" id="MobiDB-lite"/>
    </source>
</evidence>
<sequence>MHALSVASLVGAATAWSTSSVLLFWDIARLLTLVVLAAVLFFQWSSGEQRRRLMDVIFILVVGFGLAIGFGIIAVRAEEEKDRRRQAASAAASGGKPDEAASSA</sequence>
<comment type="caution">
    <text evidence="3">The sequence shown here is derived from an EMBL/GenBank/DDBJ whole genome shotgun (WGS) entry which is preliminary data.</text>
</comment>
<proteinExistence type="predicted"/>
<dbReference type="EMBL" id="NIOF01000001">
    <property type="protein sequence ID" value="OWQ93602.1"/>
    <property type="molecule type" value="Genomic_DNA"/>
</dbReference>
<protein>
    <submittedName>
        <fullName evidence="3">Uncharacterized protein</fullName>
    </submittedName>
</protein>
<keyword evidence="2" id="KW-0472">Membrane</keyword>
<dbReference type="Proteomes" id="UP000197468">
    <property type="component" value="Unassembled WGS sequence"/>
</dbReference>
<dbReference type="AlphaFoldDB" id="A0A246JLW7"/>
<feature type="transmembrane region" description="Helical" evidence="2">
    <location>
        <begin position="56"/>
        <end position="75"/>
    </location>
</feature>
<feature type="region of interest" description="Disordered" evidence="1">
    <location>
        <begin position="85"/>
        <end position="104"/>
    </location>
</feature>
<gene>
    <name evidence="3" type="ORF">CDN99_03850</name>
</gene>
<keyword evidence="2" id="KW-1133">Transmembrane helix</keyword>
<keyword evidence="4" id="KW-1185">Reference proteome</keyword>
<evidence type="ECO:0000313" key="4">
    <source>
        <dbReference type="Proteomes" id="UP000197468"/>
    </source>
</evidence>
<organism evidence="3 4">
    <name type="scientific">Roseateles aquatilis</name>
    <dbReference type="NCBI Taxonomy" id="431061"/>
    <lineage>
        <taxon>Bacteria</taxon>
        <taxon>Pseudomonadati</taxon>
        <taxon>Pseudomonadota</taxon>
        <taxon>Betaproteobacteria</taxon>
        <taxon>Burkholderiales</taxon>
        <taxon>Sphaerotilaceae</taxon>
        <taxon>Roseateles</taxon>
    </lineage>
</organism>
<reference evidence="3 4" key="1">
    <citation type="journal article" date="2008" name="Int. J. Syst. Evol. Microbiol.">
        <title>Description of Roseateles aquatilis sp. nov. and Roseateles terrae sp. nov., in the class Betaproteobacteria, and emended description of the genus Roseateles.</title>
        <authorList>
            <person name="Gomila M."/>
            <person name="Bowien B."/>
            <person name="Falsen E."/>
            <person name="Moore E.R."/>
            <person name="Lalucat J."/>
        </authorList>
    </citation>
    <scope>NUCLEOTIDE SEQUENCE [LARGE SCALE GENOMIC DNA]</scope>
    <source>
        <strain evidence="3 4">CCUG 48205</strain>
    </source>
</reference>
<evidence type="ECO:0000313" key="3">
    <source>
        <dbReference type="EMBL" id="OWQ93602.1"/>
    </source>
</evidence>
<name>A0A246JLW7_9BURK</name>
<accession>A0A246JLW7</accession>
<feature type="transmembrane region" description="Helical" evidence="2">
    <location>
        <begin position="27"/>
        <end position="44"/>
    </location>
</feature>